<evidence type="ECO:0000256" key="7">
    <source>
        <dbReference type="ARBA" id="ARBA00023242"/>
    </source>
</evidence>
<keyword evidence="6" id="KW-0378">Hydrolase</keyword>
<evidence type="ECO:0000259" key="8">
    <source>
        <dbReference type="Pfam" id="PF13359"/>
    </source>
</evidence>
<comment type="cofactor">
    <cofactor evidence="1">
        <name>a divalent metal cation</name>
        <dbReference type="ChEBI" id="CHEBI:60240"/>
    </cofactor>
</comment>
<dbReference type="Pfam" id="PF13359">
    <property type="entry name" value="DDE_Tnp_4"/>
    <property type="match status" value="1"/>
</dbReference>
<dbReference type="PANTHER" id="PTHR22930">
    <property type="match status" value="1"/>
</dbReference>
<dbReference type="GO" id="GO:0004518">
    <property type="term" value="F:nuclease activity"/>
    <property type="evidence" value="ECO:0007669"/>
    <property type="project" value="UniProtKB-KW"/>
</dbReference>
<dbReference type="GO" id="GO:0005634">
    <property type="term" value="C:nucleus"/>
    <property type="evidence" value="ECO:0007669"/>
    <property type="project" value="UniProtKB-SubCell"/>
</dbReference>
<comment type="subcellular location">
    <subcellularLocation>
        <location evidence="2">Nucleus</location>
    </subcellularLocation>
</comment>
<dbReference type="EMBL" id="KQ980588">
    <property type="protein sequence ID" value="KYN15230.1"/>
    <property type="molecule type" value="Genomic_DNA"/>
</dbReference>
<comment type="similarity">
    <text evidence="3">Belongs to the HARBI1 family.</text>
</comment>
<keyword evidence="5" id="KW-0479">Metal-binding</keyword>
<dbReference type="Proteomes" id="UP000078492">
    <property type="component" value="Unassembled WGS sequence"/>
</dbReference>
<feature type="non-terminal residue" evidence="9">
    <location>
        <position position="1"/>
    </location>
</feature>
<dbReference type="PANTHER" id="PTHR22930:SF258">
    <property type="entry name" value="PROTEIN ALP1-LIKE ISOFORM X1"/>
    <property type="match status" value="1"/>
</dbReference>
<evidence type="ECO:0000256" key="1">
    <source>
        <dbReference type="ARBA" id="ARBA00001968"/>
    </source>
</evidence>
<name>A0A151J0V0_9HYME</name>
<gene>
    <name evidence="9" type="ORF">ALC57_12550</name>
</gene>
<evidence type="ECO:0000256" key="6">
    <source>
        <dbReference type="ARBA" id="ARBA00022801"/>
    </source>
</evidence>
<protein>
    <recommendedName>
        <fullName evidence="8">DDE Tnp4 domain-containing protein</fullName>
    </recommendedName>
</protein>
<keyword evidence="10" id="KW-1185">Reference proteome</keyword>
<dbReference type="GO" id="GO:0016787">
    <property type="term" value="F:hydrolase activity"/>
    <property type="evidence" value="ECO:0007669"/>
    <property type="project" value="UniProtKB-KW"/>
</dbReference>
<dbReference type="AlphaFoldDB" id="A0A151J0V0"/>
<proteinExistence type="inferred from homology"/>
<dbReference type="GO" id="GO:0046872">
    <property type="term" value="F:metal ion binding"/>
    <property type="evidence" value="ECO:0007669"/>
    <property type="project" value="UniProtKB-KW"/>
</dbReference>
<organism evidence="9 10">
    <name type="scientific">Trachymyrmex cornetzi</name>
    <dbReference type="NCBI Taxonomy" id="471704"/>
    <lineage>
        <taxon>Eukaryota</taxon>
        <taxon>Metazoa</taxon>
        <taxon>Ecdysozoa</taxon>
        <taxon>Arthropoda</taxon>
        <taxon>Hexapoda</taxon>
        <taxon>Insecta</taxon>
        <taxon>Pterygota</taxon>
        <taxon>Neoptera</taxon>
        <taxon>Endopterygota</taxon>
        <taxon>Hymenoptera</taxon>
        <taxon>Apocrita</taxon>
        <taxon>Aculeata</taxon>
        <taxon>Formicoidea</taxon>
        <taxon>Formicidae</taxon>
        <taxon>Myrmicinae</taxon>
        <taxon>Trachymyrmex</taxon>
    </lineage>
</organism>
<reference evidence="9 10" key="1">
    <citation type="submission" date="2015-09" db="EMBL/GenBank/DDBJ databases">
        <title>Trachymyrmex cornetzi WGS genome.</title>
        <authorList>
            <person name="Nygaard S."/>
            <person name="Hu H."/>
            <person name="Boomsma J."/>
            <person name="Zhang G."/>
        </authorList>
    </citation>
    <scope>NUCLEOTIDE SEQUENCE [LARGE SCALE GENOMIC DNA]</scope>
    <source>
        <strain evidence="9">Tcor2-1</strain>
        <tissue evidence="9">Whole body</tissue>
    </source>
</reference>
<evidence type="ECO:0000256" key="3">
    <source>
        <dbReference type="ARBA" id="ARBA00006958"/>
    </source>
</evidence>
<evidence type="ECO:0000313" key="10">
    <source>
        <dbReference type="Proteomes" id="UP000078492"/>
    </source>
</evidence>
<sequence length="221" mass="25574">PPHAGSTFYNFKGQHSIVLLAVVSASYKFLMVDIGAQGRHNDGRIFKESNMGQRFHNKQMDLPPPCPLSNFRNIPIPYMLVGDAAFQLTEYMLRPYPVNQLNRSRRIFNYRLSRARRISENAFSFLVNIWRIYRKPINASLKTTESIIKATVCLHNFLLSTRQYRDMADDTCRNVIQENTAIRNVSNIGSNTHSQLAASIRNEFCEYFVQEGSVPWQEMYI</sequence>
<accession>A0A151J0V0</accession>
<evidence type="ECO:0000313" key="9">
    <source>
        <dbReference type="EMBL" id="KYN15230.1"/>
    </source>
</evidence>
<evidence type="ECO:0000256" key="5">
    <source>
        <dbReference type="ARBA" id="ARBA00022723"/>
    </source>
</evidence>
<dbReference type="InterPro" id="IPR027806">
    <property type="entry name" value="HARBI1_dom"/>
</dbReference>
<evidence type="ECO:0000256" key="4">
    <source>
        <dbReference type="ARBA" id="ARBA00022722"/>
    </source>
</evidence>
<keyword evidence="7" id="KW-0539">Nucleus</keyword>
<feature type="domain" description="DDE Tnp4" evidence="8">
    <location>
        <begin position="4"/>
        <end position="156"/>
    </location>
</feature>
<dbReference type="InterPro" id="IPR045249">
    <property type="entry name" value="HARBI1-like"/>
</dbReference>
<evidence type="ECO:0000256" key="2">
    <source>
        <dbReference type="ARBA" id="ARBA00004123"/>
    </source>
</evidence>
<keyword evidence="4" id="KW-0540">Nuclease</keyword>
<dbReference type="STRING" id="471704.A0A151J0V0"/>